<keyword evidence="1" id="KW-0812">Transmembrane</keyword>
<evidence type="ECO:0000256" key="2">
    <source>
        <dbReference type="SAM" id="SignalP"/>
    </source>
</evidence>
<sequence>MECSKRKIRIFALLLFCLKIESVSCFAELFNHSWGSSFAVVSFWFCVFAYHIISYVLAWLSKTLLVWLFSCW</sequence>
<gene>
    <name evidence="3" type="ORF">MtrunA17_Chr4g0064721</name>
</gene>
<evidence type="ECO:0008006" key="5">
    <source>
        <dbReference type="Google" id="ProtNLM"/>
    </source>
</evidence>
<name>A0A396IEM6_MEDTR</name>
<evidence type="ECO:0000313" key="4">
    <source>
        <dbReference type="Proteomes" id="UP000265566"/>
    </source>
</evidence>
<feature type="transmembrane region" description="Helical" evidence="1">
    <location>
        <begin position="38"/>
        <end position="60"/>
    </location>
</feature>
<keyword evidence="1" id="KW-1133">Transmembrane helix</keyword>
<keyword evidence="2" id="KW-0732">Signal</keyword>
<proteinExistence type="predicted"/>
<dbReference type="Gramene" id="rna26804">
    <property type="protein sequence ID" value="RHN64029.1"/>
    <property type="gene ID" value="gene26804"/>
</dbReference>
<keyword evidence="1" id="KW-0472">Membrane</keyword>
<feature type="chain" id="PRO_5017230465" description="Transmembrane protein" evidence="2">
    <location>
        <begin position="26"/>
        <end position="72"/>
    </location>
</feature>
<dbReference type="EMBL" id="PSQE01000004">
    <property type="protein sequence ID" value="RHN64029.1"/>
    <property type="molecule type" value="Genomic_DNA"/>
</dbReference>
<feature type="signal peptide" evidence="2">
    <location>
        <begin position="1"/>
        <end position="25"/>
    </location>
</feature>
<evidence type="ECO:0000256" key="1">
    <source>
        <dbReference type="SAM" id="Phobius"/>
    </source>
</evidence>
<evidence type="ECO:0000313" key="3">
    <source>
        <dbReference type="EMBL" id="RHN64029.1"/>
    </source>
</evidence>
<organism evidence="3 4">
    <name type="scientific">Medicago truncatula</name>
    <name type="common">Barrel medic</name>
    <name type="synonym">Medicago tribuloides</name>
    <dbReference type="NCBI Taxonomy" id="3880"/>
    <lineage>
        <taxon>Eukaryota</taxon>
        <taxon>Viridiplantae</taxon>
        <taxon>Streptophyta</taxon>
        <taxon>Embryophyta</taxon>
        <taxon>Tracheophyta</taxon>
        <taxon>Spermatophyta</taxon>
        <taxon>Magnoliopsida</taxon>
        <taxon>eudicotyledons</taxon>
        <taxon>Gunneridae</taxon>
        <taxon>Pentapetalae</taxon>
        <taxon>rosids</taxon>
        <taxon>fabids</taxon>
        <taxon>Fabales</taxon>
        <taxon>Fabaceae</taxon>
        <taxon>Papilionoideae</taxon>
        <taxon>50 kb inversion clade</taxon>
        <taxon>NPAAA clade</taxon>
        <taxon>Hologalegina</taxon>
        <taxon>IRL clade</taxon>
        <taxon>Trifolieae</taxon>
        <taxon>Medicago</taxon>
    </lineage>
</organism>
<comment type="caution">
    <text evidence="3">The sequence shown here is derived from an EMBL/GenBank/DDBJ whole genome shotgun (WGS) entry which is preliminary data.</text>
</comment>
<protein>
    <recommendedName>
        <fullName evidence="5">Transmembrane protein</fullName>
    </recommendedName>
</protein>
<reference evidence="4" key="1">
    <citation type="journal article" date="2018" name="Nat. Plants">
        <title>Whole-genome landscape of Medicago truncatula symbiotic genes.</title>
        <authorList>
            <person name="Pecrix Y."/>
            <person name="Staton S.E."/>
            <person name="Sallet E."/>
            <person name="Lelandais-Briere C."/>
            <person name="Moreau S."/>
            <person name="Carrere S."/>
            <person name="Blein T."/>
            <person name="Jardinaud M.F."/>
            <person name="Latrasse D."/>
            <person name="Zouine M."/>
            <person name="Zahm M."/>
            <person name="Kreplak J."/>
            <person name="Mayjonade B."/>
            <person name="Satge C."/>
            <person name="Perez M."/>
            <person name="Cauet S."/>
            <person name="Marande W."/>
            <person name="Chantry-Darmon C."/>
            <person name="Lopez-Roques C."/>
            <person name="Bouchez O."/>
            <person name="Berard A."/>
            <person name="Debelle F."/>
            <person name="Munos S."/>
            <person name="Bendahmane A."/>
            <person name="Berges H."/>
            <person name="Niebel A."/>
            <person name="Buitink J."/>
            <person name="Frugier F."/>
            <person name="Benhamed M."/>
            <person name="Crespi M."/>
            <person name="Gouzy J."/>
            <person name="Gamas P."/>
        </authorList>
    </citation>
    <scope>NUCLEOTIDE SEQUENCE [LARGE SCALE GENOMIC DNA]</scope>
    <source>
        <strain evidence="4">cv. Jemalong A17</strain>
    </source>
</reference>
<dbReference type="AlphaFoldDB" id="A0A396IEM6"/>
<accession>A0A396IEM6</accession>
<dbReference type="Proteomes" id="UP000265566">
    <property type="component" value="Chromosome 4"/>
</dbReference>